<organism evidence="2 3">
    <name type="scientific">Mesobacillus selenatarsenatis (strain DSM 18680 / JCM 14380 / FERM P-15431 / SF-1)</name>
    <dbReference type="NCBI Taxonomy" id="1321606"/>
    <lineage>
        <taxon>Bacteria</taxon>
        <taxon>Bacillati</taxon>
        <taxon>Bacillota</taxon>
        <taxon>Bacilli</taxon>
        <taxon>Bacillales</taxon>
        <taxon>Bacillaceae</taxon>
        <taxon>Mesobacillus</taxon>
    </lineage>
</organism>
<sequence>MYCYRLTVTEIKAKIKAITETDIGGNDNDKSIHTSKQRITEHG</sequence>
<name>A0A0A8WWW6_MESS1</name>
<evidence type="ECO:0000313" key="3">
    <source>
        <dbReference type="Proteomes" id="UP000031014"/>
    </source>
</evidence>
<reference evidence="2 3" key="1">
    <citation type="submission" date="2013-06" db="EMBL/GenBank/DDBJ databases">
        <title>Whole genome shotgun sequence of Bacillus selenatarsenatis SF-1.</title>
        <authorList>
            <person name="Kuroda M."/>
            <person name="Sei K."/>
            <person name="Yamashita M."/>
            <person name="Ike M."/>
        </authorList>
    </citation>
    <scope>NUCLEOTIDE SEQUENCE [LARGE SCALE GENOMIC DNA]</scope>
    <source>
        <strain evidence="2 3">SF-1</strain>
    </source>
</reference>
<feature type="compositionally biased region" description="Basic and acidic residues" evidence="1">
    <location>
        <begin position="27"/>
        <end position="43"/>
    </location>
</feature>
<comment type="caution">
    <text evidence="2">The sequence shown here is derived from an EMBL/GenBank/DDBJ whole genome shotgun (WGS) entry which is preliminary data.</text>
</comment>
<dbReference type="AlphaFoldDB" id="A0A0A8WWW6"/>
<protein>
    <submittedName>
        <fullName evidence="2">Uncharacterized protein</fullName>
    </submittedName>
</protein>
<evidence type="ECO:0000256" key="1">
    <source>
        <dbReference type="SAM" id="MobiDB-lite"/>
    </source>
</evidence>
<dbReference type="Proteomes" id="UP000031014">
    <property type="component" value="Unassembled WGS sequence"/>
</dbReference>
<accession>A0A0A8WWW6</accession>
<proteinExistence type="predicted"/>
<keyword evidence="3" id="KW-1185">Reference proteome</keyword>
<dbReference type="EMBL" id="BASE01000005">
    <property type="protein sequence ID" value="GAM12113.1"/>
    <property type="molecule type" value="Genomic_DNA"/>
</dbReference>
<feature type="region of interest" description="Disordered" evidence="1">
    <location>
        <begin position="23"/>
        <end position="43"/>
    </location>
</feature>
<evidence type="ECO:0000313" key="2">
    <source>
        <dbReference type="EMBL" id="GAM12113.1"/>
    </source>
</evidence>
<gene>
    <name evidence="2" type="ORF">SAMD00020551_0232</name>
</gene>